<comment type="caution">
    <text evidence="1">The sequence shown here is derived from an EMBL/GenBank/DDBJ whole genome shotgun (WGS) entry which is preliminary data.</text>
</comment>
<protein>
    <submittedName>
        <fullName evidence="1">Uncharacterized protein</fullName>
    </submittedName>
</protein>
<proteinExistence type="predicted"/>
<dbReference type="Proteomes" id="UP001295684">
    <property type="component" value="Unassembled WGS sequence"/>
</dbReference>
<sequence length="441" mass="51261">MPISSKTESELKHFESMEIIPVQTERIIHNLIQLLKIVSHPNDSQGGSSIELEYKIVQIGSQHKTTRIYFSVMDKDRRISSYDIEANQEKFHKPFNNYQNYQFLYLFMVRKMLQKIQASELEYSESKYCGHEFRFHLTCKYSKINDCKFSSRNGSNTVSFVVDNEKTAPVRYKKSDIDKFNPISKASNLQSCLSLKAFTKKYQSRNFKLNNADTKSLTVKNIEKAQNSYTPNKTSITPREMRMSQASTLDRYREVNDLCGKTTKSSFLTSSKKRLKTHKRFYSSVIDRKIVPEKPGKGIISSPSDLINLDPNSRICGCPRLLAVTEDFLDRNYIEGITGLYNIETEFKYIIEDAINTLVEFPRSHYCCTGYQYLFVFYNHHDPKYLYWIKQLKKEGKIDDSLKVVVFVTEKGANPLSEDEFDIKILVKPVFSKDIKEILSI</sequence>
<evidence type="ECO:0000313" key="1">
    <source>
        <dbReference type="EMBL" id="CAI2359053.1"/>
    </source>
</evidence>
<evidence type="ECO:0000313" key="2">
    <source>
        <dbReference type="Proteomes" id="UP001295684"/>
    </source>
</evidence>
<keyword evidence="2" id="KW-1185">Reference proteome</keyword>
<accession>A0AAD1X0X6</accession>
<reference evidence="1" key="1">
    <citation type="submission" date="2023-07" db="EMBL/GenBank/DDBJ databases">
        <authorList>
            <consortium name="AG Swart"/>
            <person name="Singh M."/>
            <person name="Singh A."/>
            <person name="Seah K."/>
            <person name="Emmerich C."/>
        </authorList>
    </citation>
    <scope>NUCLEOTIDE SEQUENCE</scope>
    <source>
        <strain evidence="1">DP1</strain>
    </source>
</reference>
<organism evidence="1 2">
    <name type="scientific">Euplotes crassus</name>
    <dbReference type="NCBI Taxonomy" id="5936"/>
    <lineage>
        <taxon>Eukaryota</taxon>
        <taxon>Sar</taxon>
        <taxon>Alveolata</taxon>
        <taxon>Ciliophora</taxon>
        <taxon>Intramacronucleata</taxon>
        <taxon>Spirotrichea</taxon>
        <taxon>Hypotrichia</taxon>
        <taxon>Euplotida</taxon>
        <taxon>Euplotidae</taxon>
        <taxon>Moneuplotes</taxon>
    </lineage>
</organism>
<gene>
    <name evidence="1" type="ORF">ECRASSUSDP1_LOCUS338</name>
</gene>
<dbReference type="EMBL" id="CAMPGE010000312">
    <property type="protein sequence ID" value="CAI2359053.1"/>
    <property type="molecule type" value="Genomic_DNA"/>
</dbReference>
<dbReference type="AlphaFoldDB" id="A0AAD1X0X6"/>
<name>A0AAD1X0X6_EUPCR</name>